<accession>A0A5C4WL73</accession>
<evidence type="ECO:0000313" key="6">
    <source>
        <dbReference type="EMBL" id="TNM48285.1"/>
    </source>
</evidence>
<name>A0A5C4WL73_9ACTN</name>
<evidence type="ECO:0000256" key="3">
    <source>
        <dbReference type="ARBA" id="ARBA00023163"/>
    </source>
</evidence>
<dbReference type="GO" id="GO:0003700">
    <property type="term" value="F:DNA-binding transcription factor activity"/>
    <property type="evidence" value="ECO:0007669"/>
    <property type="project" value="TreeGrafter"/>
</dbReference>
<evidence type="ECO:0000259" key="5">
    <source>
        <dbReference type="PROSITE" id="PS50977"/>
    </source>
</evidence>
<feature type="domain" description="HTH tetR-type" evidence="5">
    <location>
        <begin position="9"/>
        <end position="69"/>
    </location>
</feature>
<reference evidence="6 7" key="1">
    <citation type="journal article" date="2016" name="Int. J. Syst. Evol. Microbiol.">
        <title>Nocardioides albidus sp. nov., an actinobacterium isolated from garden soil.</title>
        <authorList>
            <person name="Singh H."/>
            <person name="Du J."/>
            <person name="Trinh H."/>
            <person name="Won K."/>
            <person name="Yang J.E."/>
            <person name="Yin C."/>
            <person name="Kook M."/>
            <person name="Yi T.H."/>
        </authorList>
    </citation>
    <scope>NUCLEOTIDE SEQUENCE [LARGE SCALE GENOMIC DNA]</scope>
    <source>
        <strain evidence="6 7">CCTCC AB 2015297</strain>
    </source>
</reference>
<dbReference type="InterPro" id="IPR036271">
    <property type="entry name" value="Tet_transcr_reg_TetR-rel_C_sf"/>
</dbReference>
<dbReference type="InterPro" id="IPR009057">
    <property type="entry name" value="Homeodomain-like_sf"/>
</dbReference>
<protein>
    <submittedName>
        <fullName evidence="6">TetR family transcriptional regulator</fullName>
    </submittedName>
</protein>
<dbReference type="PANTHER" id="PTHR30055">
    <property type="entry name" value="HTH-TYPE TRANSCRIPTIONAL REGULATOR RUTR"/>
    <property type="match status" value="1"/>
</dbReference>
<proteinExistence type="predicted"/>
<dbReference type="RefSeq" id="WP_139621184.1">
    <property type="nucleotide sequence ID" value="NZ_VDMP01000013.1"/>
</dbReference>
<comment type="caution">
    <text evidence="6">The sequence shown here is derived from an EMBL/GenBank/DDBJ whole genome shotgun (WGS) entry which is preliminary data.</text>
</comment>
<dbReference type="SUPFAM" id="SSF48498">
    <property type="entry name" value="Tetracyclin repressor-like, C-terminal domain"/>
    <property type="match status" value="1"/>
</dbReference>
<evidence type="ECO:0000256" key="2">
    <source>
        <dbReference type="ARBA" id="ARBA00023125"/>
    </source>
</evidence>
<dbReference type="Pfam" id="PF00440">
    <property type="entry name" value="TetR_N"/>
    <property type="match status" value="1"/>
</dbReference>
<dbReference type="PANTHER" id="PTHR30055:SF234">
    <property type="entry name" value="HTH-TYPE TRANSCRIPTIONAL REGULATOR BETI"/>
    <property type="match status" value="1"/>
</dbReference>
<dbReference type="SUPFAM" id="SSF46689">
    <property type="entry name" value="Homeodomain-like"/>
    <property type="match status" value="1"/>
</dbReference>
<gene>
    <name evidence="6" type="ORF">FHP29_01905</name>
</gene>
<evidence type="ECO:0000256" key="4">
    <source>
        <dbReference type="PROSITE-ProRule" id="PRU00335"/>
    </source>
</evidence>
<dbReference type="Gene3D" id="1.10.357.10">
    <property type="entry name" value="Tetracycline Repressor, domain 2"/>
    <property type="match status" value="1"/>
</dbReference>
<dbReference type="Pfam" id="PF13305">
    <property type="entry name" value="TetR_C_33"/>
    <property type="match status" value="1"/>
</dbReference>
<dbReference type="PROSITE" id="PS50977">
    <property type="entry name" value="HTH_TETR_2"/>
    <property type="match status" value="1"/>
</dbReference>
<dbReference type="OrthoDB" id="4709966at2"/>
<organism evidence="6 7">
    <name type="scientific">Nocardioides albidus</name>
    <dbReference type="NCBI Taxonomy" id="1517589"/>
    <lineage>
        <taxon>Bacteria</taxon>
        <taxon>Bacillati</taxon>
        <taxon>Actinomycetota</taxon>
        <taxon>Actinomycetes</taxon>
        <taxon>Propionibacteriales</taxon>
        <taxon>Nocardioidaceae</taxon>
        <taxon>Nocardioides</taxon>
    </lineage>
</organism>
<keyword evidence="3" id="KW-0804">Transcription</keyword>
<keyword evidence="2 4" id="KW-0238">DNA-binding</keyword>
<keyword evidence="7" id="KW-1185">Reference proteome</keyword>
<sequence length="191" mass="20449">MPRPRIRTEELANEIRRAALEIVRTEGLDAMTTRRVASAAGTNIAALNQLFGSRDGLVNAVALEGFELLAASLPSADRGLREGLGEYADAYRRFSRAEPALAEVMSMRPVSGPIPDGHGALRCRQVVVDILRSTSELDADDIEPHAVAFAALLAGLAVQERNGLLGRTAAHQDRVWRVAVAVFAAGLLASR</sequence>
<dbReference type="InterPro" id="IPR001647">
    <property type="entry name" value="HTH_TetR"/>
</dbReference>
<evidence type="ECO:0000256" key="1">
    <source>
        <dbReference type="ARBA" id="ARBA00023015"/>
    </source>
</evidence>
<feature type="DNA-binding region" description="H-T-H motif" evidence="4">
    <location>
        <begin position="32"/>
        <end position="51"/>
    </location>
</feature>
<dbReference type="AlphaFoldDB" id="A0A5C4WL73"/>
<evidence type="ECO:0000313" key="7">
    <source>
        <dbReference type="Proteomes" id="UP000313231"/>
    </source>
</evidence>
<dbReference type="Proteomes" id="UP000313231">
    <property type="component" value="Unassembled WGS sequence"/>
</dbReference>
<dbReference type="EMBL" id="VDMP01000013">
    <property type="protein sequence ID" value="TNM48285.1"/>
    <property type="molecule type" value="Genomic_DNA"/>
</dbReference>
<dbReference type="InterPro" id="IPR050109">
    <property type="entry name" value="HTH-type_TetR-like_transc_reg"/>
</dbReference>
<dbReference type="Gene3D" id="1.10.10.60">
    <property type="entry name" value="Homeodomain-like"/>
    <property type="match status" value="1"/>
</dbReference>
<dbReference type="InterPro" id="IPR025996">
    <property type="entry name" value="MT1864/Rv1816-like_C"/>
</dbReference>
<dbReference type="GO" id="GO:0000976">
    <property type="term" value="F:transcription cis-regulatory region binding"/>
    <property type="evidence" value="ECO:0007669"/>
    <property type="project" value="TreeGrafter"/>
</dbReference>
<keyword evidence="1" id="KW-0805">Transcription regulation</keyword>